<gene>
    <name evidence="2" type="ORF">K489DRAFT_159111</name>
</gene>
<protein>
    <submittedName>
        <fullName evidence="2">Uncharacterized protein</fullName>
    </submittedName>
</protein>
<organism evidence="2">
    <name type="scientific">Dissoconium aciculare CBS 342.82</name>
    <dbReference type="NCBI Taxonomy" id="1314786"/>
    <lineage>
        <taxon>Eukaryota</taxon>
        <taxon>Fungi</taxon>
        <taxon>Dikarya</taxon>
        <taxon>Ascomycota</taxon>
        <taxon>Pezizomycotina</taxon>
        <taxon>Dothideomycetes</taxon>
        <taxon>Dothideomycetidae</taxon>
        <taxon>Mycosphaerellales</taxon>
        <taxon>Dissoconiaceae</taxon>
        <taxon>Dissoconium</taxon>
    </lineage>
</organism>
<name>A0A6J3MBU0_9PEZI</name>
<reference evidence="2" key="2">
    <citation type="submission" date="2020-04" db="EMBL/GenBank/DDBJ databases">
        <authorList>
            <consortium name="NCBI Genome Project"/>
        </authorList>
    </citation>
    <scope>NUCLEOTIDE SEQUENCE</scope>
    <source>
        <strain evidence="2">CBS 342.82</strain>
    </source>
</reference>
<proteinExistence type="predicted"/>
<accession>A0A6J3MBU0</accession>
<dbReference type="AlphaFoldDB" id="A0A6J3MBU0"/>
<sequence length="140" mass="15830">MLCYAFTSHLRGQSRITFPDTPRCHSRIQSWLLQQLNSSTARTKMSPPANVRFAKVVLFSHRFSHLFGLEPSLFPLLSTILYYLSASGRLQHTYIECHSGIIAQSGRLTDHPRNPMAGSCASKQIDFEIAIDQIRHGELT</sequence>
<evidence type="ECO:0000313" key="1">
    <source>
        <dbReference type="Proteomes" id="UP000504637"/>
    </source>
</evidence>
<dbReference type="GeneID" id="54357083"/>
<dbReference type="RefSeq" id="XP_033462527.1">
    <property type="nucleotide sequence ID" value="XM_033599284.1"/>
</dbReference>
<reference evidence="2" key="3">
    <citation type="submission" date="2025-08" db="UniProtKB">
        <authorList>
            <consortium name="RefSeq"/>
        </authorList>
    </citation>
    <scope>IDENTIFICATION</scope>
    <source>
        <strain evidence="2">CBS 342.82</strain>
    </source>
</reference>
<dbReference type="Proteomes" id="UP000504637">
    <property type="component" value="Unplaced"/>
</dbReference>
<reference evidence="2" key="1">
    <citation type="submission" date="2020-01" db="EMBL/GenBank/DDBJ databases">
        <authorList>
            <consortium name="DOE Joint Genome Institute"/>
            <person name="Haridas S."/>
            <person name="Albert R."/>
            <person name="Binder M."/>
            <person name="Bloem J."/>
            <person name="Labutti K."/>
            <person name="Salamov A."/>
            <person name="Andreopoulos B."/>
            <person name="Baker S.E."/>
            <person name="Barry K."/>
            <person name="Bills G."/>
            <person name="Bluhm B.H."/>
            <person name="Cannon C."/>
            <person name="Castanera R."/>
            <person name="Culley D.E."/>
            <person name="Daum C."/>
            <person name="Ezra D."/>
            <person name="Gonzalez J.B."/>
            <person name="Henrissat B."/>
            <person name="Kuo A."/>
            <person name="Liang C."/>
            <person name="Lipzen A."/>
            <person name="Lutzoni F."/>
            <person name="Magnuson J."/>
            <person name="Mondo S."/>
            <person name="Nolan M."/>
            <person name="Ohm R."/>
            <person name="Pangilinan J."/>
            <person name="Park H.-J."/>
            <person name="Ramirez L."/>
            <person name="Alfaro M."/>
            <person name="Sun H."/>
            <person name="Tritt A."/>
            <person name="Yoshinaga Y."/>
            <person name="Zwiers L.-H."/>
            <person name="Turgeon B.G."/>
            <person name="Goodwin S.B."/>
            <person name="Spatafora J.W."/>
            <person name="Crous P.W."/>
            <person name="Grigoriev I.V."/>
        </authorList>
    </citation>
    <scope>NUCLEOTIDE SEQUENCE</scope>
    <source>
        <strain evidence="2">CBS 342.82</strain>
    </source>
</reference>
<keyword evidence="1" id="KW-1185">Reference proteome</keyword>
<evidence type="ECO:0000313" key="2">
    <source>
        <dbReference type="RefSeq" id="XP_033462527.1"/>
    </source>
</evidence>